<dbReference type="Proteomes" id="UP001431209">
    <property type="component" value="Unassembled WGS sequence"/>
</dbReference>
<dbReference type="GO" id="GO:0016020">
    <property type="term" value="C:membrane"/>
    <property type="evidence" value="ECO:0007669"/>
    <property type="project" value="TreeGrafter"/>
</dbReference>
<keyword evidence="1" id="KW-0812">Transmembrane</keyword>
<dbReference type="PANTHER" id="PTHR32251:SF23">
    <property type="entry name" value="3-OXO-5-ALPHA-STEROID 4-DEHYDROGENASE (DUF1295)"/>
    <property type="match status" value="1"/>
</dbReference>
<keyword evidence="1" id="KW-0472">Membrane</keyword>
<dbReference type="PANTHER" id="PTHR32251">
    <property type="entry name" value="3-OXO-5-ALPHA-STEROID 4-DEHYDROGENASE"/>
    <property type="match status" value="1"/>
</dbReference>
<feature type="transmembrane region" description="Helical" evidence="1">
    <location>
        <begin position="201"/>
        <end position="219"/>
    </location>
</feature>
<dbReference type="Pfam" id="PF06966">
    <property type="entry name" value="DUF1295"/>
    <property type="match status" value="1"/>
</dbReference>
<feature type="transmembrane region" description="Helical" evidence="1">
    <location>
        <begin position="67"/>
        <end position="86"/>
    </location>
</feature>
<keyword evidence="3" id="KW-1185">Reference proteome</keyword>
<sequence>MISSLLSSDTFWFVFVAHFIHMTMMWLIRIPLKNYGMVDLGWPSGFFFITLIYTLSSQVQGNFWRRWVIAIPYLFCGLRFMYGWVLRNRKEGEDHRWQMWRDKWTSGKGIFGIRSHTINTFIFYHCQSFANIFVLTMPVAISSRSTKELSWVEIASIIMWVASFTLENVADAQLARFRYKSSNKGKVCKVGLWRYSRHPNYFFELMIWCSYALYAVSVCDQLIDYVVIVLGVPLVAYWFLVHFTGVPMTEEGSLKRRGEEYKKYVDETSMIVPWFPKVSKQSGN</sequence>
<dbReference type="EMBL" id="JAOPGA020000797">
    <property type="protein sequence ID" value="KAL0481905.1"/>
    <property type="molecule type" value="Genomic_DNA"/>
</dbReference>
<feature type="transmembrane region" description="Helical" evidence="1">
    <location>
        <begin position="225"/>
        <end position="246"/>
    </location>
</feature>
<feature type="transmembrane region" description="Helical" evidence="1">
    <location>
        <begin position="12"/>
        <end position="28"/>
    </location>
</feature>
<name>A0AAW2YYS3_9EUKA</name>
<keyword evidence="1" id="KW-1133">Transmembrane helix</keyword>
<dbReference type="AlphaFoldDB" id="A0AAW2YYS3"/>
<reference evidence="2 3" key="1">
    <citation type="submission" date="2024-03" db="EMBL/GenBank/DDBJ databases">
        <title>The Acrasis kona genome and developmental transcriptomes reveal deep origins of eukaryotic multicellular pathways.</title>
        <authorList>
            <person name="Sheikh S."/>
            <person name="Fu C.-J."/>
            <person name="Brown M.W."/>
            <person name="Baldauf S.L."/>
        </authorList>
    </citation>
    <scope>NUCLEOTIDE SEQUENCE [LARGE SCALE GENOMIC DNA]</scope>
    <source>
        <strain evidence="2 3">ATCC MYA-3509</strain>
    </source>
</reference>
<feature type="transmembrane region" description="Helical" evidence="1">
    <location>
        <begin position="35"/>
        <end position="55"/>
    </location>
</feature>
<dbReference type="Gene3D" id="1.20.120.1630">
    <property type="match status" value="1"/>
</dbReference>
<evidence type="ECO:0008006" key="4">
    <source>
        <dbReference type="Google" id="ProtNLM"/>
    </source>
</evidence>
<dbReference type="PROSITE" id="PS50244">
    <property type="entry name" value="S5A_REDUCTASE"/>
    <property type="match status" value="1"/>
</dbReference>
<evidence type="ECO:0000313" key="2">
    <source>
        <dbReference type="EMBL" id="KAL0481905.1"/>
    </source>
</evidence>
<accession>A0AAW2YYS3</accession>
<feature type="transmembrane region" description="Helical" evidence="1">
    <location>
        <begin position="121"/>
        <end position="143"/>
    </location>
</feature>
<evidence type="ECO:0000256" key="1">
    <source>
        <dbReference type="SAM" id="Phobius"/>
    </source>
</evidence>
<comment type="caution">
    <text evidence="2">The sequence shown here is derived from an EMBL/GenBank/DDBJ whole genome shotgun (WGS) entry which is preliminary data.</text>
</comment>
<organism evidence="2 3">
    <name type="scientific">Acrasis kona</name>
    <dbReference type="NCBI Taxonomy" id="1008807"/>
    <lineage>
        <taxon>Eukaryota</taxon>
        <taxon>Discoba</taxon>
        <taxon>Heterolobosea</taxon>
        <taxon>Tetramitia</taxon>
        <taxon>Eutetramitia</taxon>
        <taxon>Acrasidae</taxon>
        <taxon>Acrasis</taxon>
    </lineage>
</organism>
<gene>
    <name evidence="2" type="ORF">AKO1_011356</name>
</gene>
<evidence type="ECO:0000313" key="3">
    <source>
        <dbReference type="Proteomes" id="UP001431209"/>
    </source>
</evidence>
<proteinExistence type="predicted"/>
<protein>
    <recommendedName>
        <fullName evidence="4">Steroid 5-alpha reductase C-terminal domain-containing protein</fullName>
    </recommendedName>
</protein>
<dbReference type="InterPro" id="IPR010721">
    <property type="entry name" value="UstE-like"/>
</dbReference>